<dbReference type="GO" id="GO:0004523">
    <property type="term" value="F:RNA-DNA hybrid ribonuclease activity"/>
    <property type="evidence" value="ECO:0007669"/>
    <property type="project" value="InterPro"/>
</dbReference>
<accession>A0A2N9GUR5</accession>
<organism evidence="2">
    <name type="scientific">Fagus sylvatica</name>
    <name type="common">Beechnut</name>
    <dbReference type="NCBI Taxonomy" id="28930"/>
    <lineage>
        <taxon>Eukaryota</taxon>
        <taxon>Viridiplantae</taxon>
        <taxon>Streptophyta</taxon>
        <taxon>Embryophyta</taxon>
        <taxon>Tracheophyta</taxon>
        <taxon>Spermatophyta</taxon>
        <taxon>Magnoliopsida</taxon>
        <taxon>eudicotyledons</taxon>
        <taxon>Gunneridae</taxon>
        <taxon>Pentapetalae</taxon>
        <taxon>rosids</taxon>
        <taxon>fabids</taxon>
        <taxon>Fagales</taxon>
        <taxon>Fagaceae</taxon>
        <taxon>Fagus</taxon>
    </lineage>
</organism>
<dbReference type="Pfam" id="PF13456">
    <property type="entry name" value="RVT_3"/>
    <property type="match status" value="1"/>
</dbReference>
<gene>
    <name evidence="2" type="ORF">FSB_LOCUS30993</name>
</gene>
<dbReference type="PANTHER" id="PTHR47074:SF11">
    <property type="entry name" value="REVERSE TRANSCRIPTASE-LIKE PROTEIN"/>
    <property type="match status" value="1"/>
</dbReference>
<dbReference type="InterPro" id="IPR012337">
    <property type="entry name" value="RNaseH-like_sf"/>
</dbReference>
<evidence type="ECO:0000313" key="2">
    <source>
        <dbReference type="EMBL" id="SPD03111.1"/>
    </source>
</evidence>
<feature type="domain" description="RNase H type-1" evidence="1">
    <location>
        <begin position="171"/>
        <end position="290"/>
    </location>
</feature>
<evidence type="ECO:0000259" key="1">
    <source>
        <dbReference type="Pfam" id="PF13456"/>
    </source>
</evidence>
<dbReference type="InterPro" id="IPR044730">
    <property type="entry name" value="RNase_H-like_dom_plant"/>
</dbReference>
<sequence>MHSELRFGLAAMENQLGAPFSGFLLSLRLPFLFTGHLSLSPLGLKAEAPFSLCLSFQAQTAYFSLFTFHSSNSFNMCQLKPHVNSNDPVRLIGVPDHYAIKFASTLDCIWNLGNQVVHNDHNIILINQIKNLYVKVLEHIHALESPDDDGGPMEVNKNLWPTPPPGTIKMNVDATISNDRATIAVVARSHREIIVNVWTKPLEYSNPTVAEASAIWLALELAKAANFESVCIESDAKVCIDALAGPTIEFPWKIRALALQSLHLASCFSFCSFNWVRRNANQVVHTVAKVASYPFLLFVI</sequence>
<protein>
    <recommendedName>
        <fullName evidence="1">RNase H type-1 domain-containing protein</fullName>
    </recommendedName>
</protein>
<dbReference type="CDD" id="cd06222">
    <property type="entry name" value="RNase_H_like"/>
    <property type="match status" value="1"/>
</dbReference>
<dbReference type="InterPro" id="IPR002156">
    <property type="entry name" value="RNaseH_domain"/>
</dbReference>
<dbReference type="PANTHER" id="PTHR47074">
    <property type="entry name" value="BNAC02G40300D PROTEIN"/>
    <property type="match status" value="1"/>
</dbReference>
<dbReference type="InterPro" id="IPR052929">
    <property type="entry name" value="RNase_H-like_EbsB-rel"/>
</dbReference>
<dbReference type="GO" id="GO:0003676">
    <property type="term" value="F:nucleic acid binding"/>
    <property type="evidence" value="ECO:0007669"/>
    <property type="project" value="InterPro"/>
</dbReference>
<dbReference type="Gene3D" id="3.30.420.10">
    <property type="entry name" value="Ribonuclease H-like superfamily/Ribonuclease H"/>
    <property type="match status" value="1"/>
</dbReference>
<proteinExistence type="predicted"/>
<dbReference type="AlphaFoldDB" id="A0A2N9GUR5"/>
<name>A0A2N9GUR5_FAGSY</name>
<dbReference type="InterPro" id="IPR036397">
    <property type="entry name" value="RNaseH_sf"/>
</dbReference>
<reference evidence="2" key="1">
    <citation type="submission" date="2018-02" db="EMBL/GenBank/DDBJ databases">
        <authorList>
            <person name="Cohen D.B."/>
            <person name="Kent A.D."/>
        </authorList>
    </citation>
    <scope>NUCLEOTIDE SEQUENCE</scope>
</reference>
<dbReference type="SUPFAM" id="SSF53098">
    <property type="entry name" value="Ribonuclease H-like"/>
    <property type="match status" value="1"/>
</dbReference>
<dbReference type="EMBL" id="OIVN01002377">
    <property type="protein sequence ID" value="SPD03111.1"/>
    <property type="molecule type" value="Genomic_DNA"/>
</dbReference>